<evidence type="ECO:0000313" key="8">
    <source>
        <dbReference type="Proteomes" id="UP000504610"/>
    </source>
</evidence>
<accession>A0A6J0KM68</accession>
<evidence type="ECO:0000256" key="6">
    <source>
        <dbReference type="RuleBase" id="RU363077"/>
    </source>
</evidence>
<feature type="transmembrane region" description="Helical" evidence="6">
    <location>
        <begin position="268"/>
        <end position="290"/>
    </location>
</feature>
<dbReference type="GO" id="GO:0022857">
    <property type="term" value="F:transmembrane transporter activity"/>
    <property type="evidence" value="ECO:0007669"/>
    <property type="project" value="InterPro"/>
</dbReference>
<reference evidence="8" key="1">
    <citation type="journal article" date="2019" name="Database">
        <title>The radish genome database (RadishGD): an integrated information resource for radish genomics.</title>
        <authorList>
            <person name="Yu H.J."/>
            <person name="Baek S."/>
            <person name="Lee Y.J."/>
            <person name="Cho A."/>
            <person name="Mun J.H."/>
        </authorList>
    </citation>
    <scope>NUCLEOTIDE SEQUENCE [LARGE SCALE GENOMIC DNA]</scope>
    <source>
        <strain evidence="8">cv. WK10039</strain>
    </source>
</reference>
<feature type="transmembrane region" description="Helical" evidence="6">
    <location>
        <begin position="90"/>
        <end position="109"/>
    </location>
</feature>
<dbReference type="Pfam" id="PF00892">
    <property type="entry name" value="EamA"/>
    <property type="match status" value="1"/>
</dbReference>
<feature type="transmembrane region" description="Helical" evidence="6">
    <location>
        <begin position="214"/>
        <end position="232"/>
    </location>
</feature>
<dbReference type="GeneID" id="108820583"/>
<dbReference type="InterPro" id="IPR030184">
    <property type="entry name" value="WAT1-related"/>
</dbReference>
<evidence type="ECO:0000256" key="5">
    <source>
        <dbReference type="ARBA" id="ARBA00023136"/>
    </source>
</evidence>
<evidence type="ECO:0000313" key="9">
    <source>
        <dbReference type="RefSeq" id="XP_018449052.1"/>
    </source>
</evidence>
<gene>
    <name evidence="9" type="primary">LOC108820583</name>
</gene>
<sequence>MTAAMIPDGGGSAERDARMAHTAMAFVQVFNGGYHVITKVALNVAVNQLVFCVCRDLIALSILAPLAYFRESTERVDLLRIEGQAKVGGTLVCVMGAISMVLFRGPALLGDEDVGFAIINHEISGKGQPEATGWLVSGFTGLGFELWHIGVLCLIGNCMCMAAFLAIQAPVLKKYPANLSVTALSYFFGTVLMVTTAFFMVNEPLDWRLTQSEVLAVIYAGVIASALNYGLLTWSNKIIGPALVALYNPLQPAASAFLSRIFLGSPIYLGSVVGGFFIILGLYMVTWASFRERKTAVSEIGMVSHGARTSDPLIYNGTVNRIGQLLSGSPSSSVKFAD</sequence>
<dbReference type="OrthoDB" id="1728340at2759"/>
<evidence type="ECO:0000256" key="1">
    <source>
        <dbReference type="ARBA" id="ARBA00004141"/>
    </source>
</evidence>
<evidence type="ECO:0000259" key="7">
    <source>
        <dbReference type="Pfam" id="PF00892"/>
    </source>
</evidence>
<proteinExistence type="inferred from homology"/>
<dbReference type="PANTHER" id="PTHR31218">
    <property type="entry name" value="WAT1-RELATED PROTEIN"/>
    <property type="match status" value="1"/>
</dbReference>
<feature type="transmembrane region" description="Helical" evidence="6">
    <location>
        <begin position="244"/>
        <end position="262"/>
    </location>
</feature>
<organism evidence="8 9">
    <name type="scientific">Raphanus sativus</name>
    <name type="common">Radish</name>
    <name type="synonym">Raphanus raphanistrum var. sativus</name>
    <dbReference type="NCBI Taxonomy" id="3726"/>
    <lineage>
        <taxon>Eukaryota</taxon>
        <taxon>Viridiplantae</taxon>
        <taxon>Streptophyta</taxon>
        <taxon>Embryophyta</taxon>
        <taxon>Tracheophyta</taxon>
        <taxon>Spermatophyta</taxon>
        <taxon>Magnoliopsida</taxon>
        <taxon>eudicotyledons</taxon>
        <taxon>Gunneridae</taxon>
        <taxon>Pentapetalae</taxon>
        <taxon>rosids</taxon>
        <taxon>malvids</taxon>
        <taxon>Brassicales</taxon>
        <taxon>Brassicaceae</taxon>
        <taxon>Brassiceae</taxon>
        <taxon>Raphanus</taxon>
    </lineage>
</organism>
<dbReference type="AlphaFoldDB" id="A0A6J0KM68"/>
<evidence type="ECO:0000256" key="2">
    <source>
        <dbReference type="ARBA" id="ARBA00007635"/>
    </source>
</evidence>
<dbReference type="GO" id="GO:0016020">
    <property type="term" value="C:membrane"/>
    <property type="evidence" value="ECO:0007669"/>
    <property type="project" value="UniProtKB-SubCell"/>
</dbReference>
<dbReference type="InterPro" id="IPR037185">
    <property type="entry name" value="EmrE-like"/>
</dbReference>
<feature type="domain" description="EamA" evidence="7">
    <location>
        <begin position="149"/>
        <end position="286"/>
    </location>
</feature>
<feature type="transmembrane region" description="Helical" evidence="6">
    <location>
        <begin position="146"/>
        <end position="167"/>
    </location>
</feature>
<keyword evidence="8" id="KW-1185">Reference proteome</keyword>
<reference evidence="9" key="2">
    <citation type="submission" date="2025-08" db="UniProtKB">
        <authorList>
            <consortium name="RefSeq"/>
        </authorList>
    </citation>
    <scope>IDENTIFICATION</scope>
    <source>
        <tissue evidence="9">Leaf</tissue>
    </source>
</reference>
<keyword evidence="3 6" id="KW-0812">Transmembrane</keyword>
<dbReference type="RefSeq" id="XP_018449052.1">
    <property type="nucleotide sequence ID" value="XM_018593550.2"/>
</dbReference>
<comment type="subcellular location">
    <subcellularLocation>
        <location evidence="1 6">Membrane</location>
        <topology evidence="1 6">Multi-pass membrane protein</topology>
    </subcellularLocation>
</comment>
<keyword evidence="5 6" id="KW-0472">Membrane</keyword>
<dbReference type="InterPro" id="IPR000620">
    <property type="entry name" value="EamA_dom"/>
</dbReference>
<protein>
    <recommendedName>
        <fullName evidence="6">WAT1-related protein</fullName>
    </recommendedName>
</protein>
<feature type="transmembrane region" description="Helical" evidence="6">
    <location>
        <begin position="179"/>
        <end position="202"/>
    </location>
</feature>
<name>A0A6J0KM68_RAPSA</name>
<dbReference type="SUPFAM" id="SSF103481">
    <property type="entry name" value="Multidrug resistance efflux transporter EmrE"/>
    <property type="match status" value="1"/>
</dbReference>
<evidence type="ECO:0000256" key="3">
    <source>
        <dbReference type="ARBA" id="ARBA00022692"/>
    </source>
</evidence>
<dbReference type="Proteomes" id="UP000504610">
    <property type="component" value="Chromosome 8"/>
</dbReference>
<keyword evidence="4 6" id="KW-1133">Transmembrane helix</keyword>
<comment type="similarity">
    <text evidence="2 6">Belongs to the drug/metabolite transporter (DMT) superfamily. Plant drug/metabolite exporter (P-DME) (TC 2.A.7.4) family.</text>
</comment>
<evidence type="ECO:0000256" key="4">
    <source>
        <dbReference type="ARBA" id="ARBA00022989"/>
    </source>
</evidence>